<evidence type="ECO:0000256" key="1">
    <source>
        <dbReference type="SAM" id="Phobius"/>
    </source>
</evidence>
<dbReference type="AlphaFoldDB" id="A0A1F8DXD3"/>
<dbReference type="Proteomes" id="UP000176422">
    <property type="component" value="Unassembled WGS sequence"/>
</dbReference>
<protein>
    <recommendedName>
        <fullName evidence="4">POTRA domain-containing protein</fullName>
    </recommendedName>
</protein>
<proteinExistence type="predicted"/>
<keyword evidence="1" id="KW-0812">Transmembrane</keyword>
<sequence>MNIRRPTDLRKKRDKRDARKKYFIAVAGVVFLLLVGLALLAVKQSGLFTVRAKEVSGVPAIYGEQVLRDMEVFSRAHSLAFRFLGADNMLAWSSDMEEFLAANPQFKTLRLQKDPVRRAIRITIDVREKFGVWCGAGSEGVTQPIEDDGGATAIDSGIAANDHADECYWFDRDGVLFAKAPHVQSELFNRVHDSTGRALELRDKILSDRLFVNLVKIFALLEAADINTKTVSIRDLALEEASADSVSDPTLYFSLHTDPDFALSAIEAIKRSGSWSKLGYVDLRSENRAYYR</sequence>
<accession>A0A1F8DXD3</accession>
<comment type="caution">
    <text evidence="2">The sequence shown here is derived from an EMBL/GenBank/DDBJ whole genome shotgun (WGS) entry which is preliminary data.</text>
</comment>
<feature type="transmembrane region" description="Helical" evidence="1">
    <location>
        <begin position="21"/>
        <end position="42"/>
    </location>
</feature>
<name>A0A1F8DXD3_9BACT</name>
<keyword evidence="1" id="KW-0472">Membrane</keyword>
<dbReference type="EMBL" id="MGIT01000001">
    <property type="protein sequence ID" value="OGM93203.1"/>
    <property type="molecule type" value="Genomic_DNA"/>
</dbReference>
<organism evidence="2 3">
    <name type="scientific">Candidatus Wolfebacteria bacterium RIFOXYB1_FULL_54_12</name>
    <dbReference type="NCBI Taxonomy" id="1802559"/>
    <lineage>
        <taxon>Bacteria</taxon>
        <taxon>Candidatus Wolfeibacteriota</taxon>
    </lineage>
</organism>
<evidence type="ECO:0008006" key="4">
    <source>
        <dbReference type="Google" id="ProtNLM"/>
    </source>
</evidence>
<keyword evidence="1" id="KW-1133">Transmembrane helix</keyword>
<reference evidence="2 3" key="1">
    <citation type="journal article" date="2016" name="Nat. Commun.">
        <title>Thousands of microbial genomes shed light on interconnected biogeochemical processes in an aquifer system.</title>
        <authorList>
            <person name="Anantharaman K."/>
            <person name="Brown C.T."/>
            <person name="Hug L.A."/>
            <person name="Sharon I."/>
            <person name="Castelle C.J."/>
            <person name="Probst A.J."/>
            <person name="Thomas B.C."/>
            <person name="Singh A."/>
            <person name="Wilkins M.J."/>
            <person name="Karaoz U."/>
            <person name="Brodie E.L."/>
            <person name="Williams K.H."/>
            <person name="Hubbard S.S."/>
            <person name="Banfield J.F."/>
        </authorList>
    </citation>
    <scope>NUCLEOTIDE SEQUENCE [LARGE SCALE GENOMIC DNA]</scope>
</reference>
<evidence type="ECO:0000313" key="2">
    <source>
        <dbReference type="EMBL" id="OGM93203.1"/>
    </source>
</evidence>
<gene>
    <name evidence="2" type="ORF">A2372_02245</name>
</gene>
<evidence type="ECO:0000313" key="3">
    <source>
        <dbReference type="Proteomes" id="UP000176422"/>
    </source>
</evidence>
<dbReference type="STRING" id="1802559.A2372_02245"/>